<dbReference type="Pfam" id="PF10908">
    <property type="entry name" value="Tlde1_dom"/>
    <property type="match status" value="1"/>
</dbReference>
<accession>B1T6R7</accession>
<evidence type="ECO:0000259" key="1">
    <source>
        <dbReference type="Pfam" id="PF10908"/>
    </source>
</evidence>
<organism evidence="2 3">
    <name type="scientific">Burkholderia ambifaria MEX-5</name>
    <dbReference type="NCBI Taxonomy" id="396597"/>
    <lineage>
        <taxon>Bacteria</taxon>
        <taxon>Pseudomonadati</taxon>
        <taxon>Pseudomonadota</taxon>
        <taxon>Betaproteobacteria</taxon>
        <taxon>Burkholderiales</taxon>
        <taxon>Burkholderiaceae</taxon>
        <taxon>Burkholderia</taxon>
        <taxon>Burkholderia cepacia complex</taxon>
    </lineage>
</organism>
<protein>
    <recommendedName>
        <fullName evidence="1">Tlde1 domain-containing protein</fullName>
    </recommendedName>
</protein>
<dbReference type="PATRIC" id="fig|396597.7.peg.4495"/>
<proteinExistence type="predicted"/>
<sequence length="152" mass="16990">MLECKFELNDQNMSVLQCGAMSFPAFSGSARHRNRRSSSCLAGEGAIPPGRYYIVDRPTGGMLGPLREFFSNKRDWFALYAADSNIDDYVLCDDVRRGNFRLHPRGVQGISRGCVTIESTIEYARLRDLLISQKPFSIPGSSLRAYGTVTVR</sequence>
<evidence type="ECO:0000313" key="2">
    <source>
        <dbReference type="EMBL" id="EDT40752.1"/>
    </source>
</evidence>
<dbReference type="InterPro" id="IPR021225">
    <property type="entry name" value="Tlde1_dom"/>
</dbReference>
<comment type="caution">
    <text evidence="2">The sequence shown here is derived from an EMBL/GenBank/DDBJ whole genome shotgun (WGS) entry which is preliminary data.</text>
</comment>
<dbReference type="AlphaFoldDB" id="B1T6R7"/>
<reference evidence="2 3" key="1">
    <citation type="submission" date="2008-03" db="EMBL/GenBank/DDBJ databases">
        <title>Sequencing of the draft genome and assembly of Burkholderia ambifaria MEX-5.</title>
        <authorList>
            <consortium name="US DOE Joint Genome Institute (JGI-PGF)"/>
            <person name="Copeland A."/>
            <person name="Lucas S."/>
            <person name="Lapidus A."/>
            <person name="Glavina del Rio T."/>
            <person name="Dalin E."/>
            <person name="Tice H."/>
            <person name="Bruce D."/>
            <person name="Goodwin L."/>
            <person name="Pitluck S."/>
            <person name="Larimer F."/>
            <person name="Land M.L."/>
            <person name="Hauser L."/>
            <person name="Tiedje J."/>
            <person name="Richardson P."/>
        </authorList>
    </citation>
    <scope>NUCLEOTIDE SEQUENCE [LARGE SCALE GENOMIC DNA]</scope>
    <source>
        <strain evidence="2 3">MEX-5</strain>
    </source>
</reference>
<dbReference type="RefSeq" id="WP_006759354.1">
    <property type="nucleotide sequence ID" value="NZ_ABLK01000110.1"/>
</dbReference>
<dbReference type="Proteomes" id="UP000004814">
    <property type="component" value="Unassembled WGS sequence"/>
</dbReference>
<dbReference type="EMBL" id="ABLK01000110">
    <property type="protein sequence ID" value="EDT40752.1"/>
    <property type="molecule type" value="Genomic_DNA"/>
</dbReference>
<evidence type="ECO:0000313" key="3">
    <source>
        <dbReference type="Proteomes" id="UP000004814"/>
    </source>
</evidence>
<gene>
    <name evidence="2" type="ORF">BamMEX5DRAFT_3483</name>
</gene>
<feature type="domain" description="Tlde1" evidence="1">
    <location>
        <begin position="23"/>
        <end position="140"/>
    </location>
</feature>
<name>B1T6R7_9BURK</name>